<keyword evidence="4" id="KW-0614">Plasmid</keyword>
<dbReference type="GO" id="GO:0006310">
    <property type="term" value="P:DNA recombination"/>
    <property type="evidence" value="ECO:0007669"/>
    <property type="project" value="UniProtKB-KW"/>
</dbReference>
<reference evidence="4" key="1">
    <citation type="submission" date="2022-09" db="EMBL/GenBank/DDBJ databases">
        <title>Genomic of Burkholderia gladioli.</title>
        <authorList>
            <person name="Wu H."/>
        </authorList>
    </citation>
    <scope>NUCLEOTIDE SEQUENCE</scope>
    <source>
        <strain evidence="4">ZN-S4</strain>
        <plasmid evidence="4">unnamed1</plasmid>
    </source>
</reference>
<dbReference type="EMBL" id="CP104216">
    <property type="protein sequence ID" value="UWX75384.1"/>
    <property type="molecule type" value="Genomic_DNA"/>
</dbReference>
<organism evidence="4 5">
    <name type="scientific">Burkholderia gladioli</name>
    <name type="common">Pseudomonas marginata</name>
    <name type="synonym">Phytomonas marginata</name>
    <dbReference type="NCBI Taxonomy" id="28095"/>
    <lineage>
        <taxon>Bacteria</taxon>
        <taxon>Pseudomonadati</taxon>
        <taxon>Pseudomonadota</taxon>
        <taxon>Betaproteobacteria</taxon>
        <taxon>Burkholderiales</taxon>
        <taxon>Burkholderiaceae</taxon>
        <taxon>Burkholderia</taxon>
    </lineage>
</organism>
<dbReference type="InterPro" id="IPR012884">
    <property type="entry name" value="Excisionase-like"/>
</dbReference>
<dbReference type="AlphaFoldDB" id="A0AB38U5U4"/>
<proteinExistence type="predicted"/>
<keyword evidence="1" id="KW-0238">DNA-binding</keyword>
<sequence>MRTASRWVKEGKIYPPPIKVGNAYYVEQNAVYQDSARPRLVHRIA</sequence>
<keyword evidence="2" id="KW-0233">DNA recombination</keyword>
<evidence type="ECO:0000313" key="5">
    <source>
        <dbReference type="Proteomes" id="UP001059745"/>
    </source>
</evidence>
<feature type="domain" description="Excisionase-like" evidence="3">
    <location>
        <begin position="3"/>
        <end position="40"/>
    </location>
</feature>
<name>A0AB38U5U4_BURGA</name>
<dbReference type="InterPro" id="IPR038137">
    <property type="entry name" value="Excisionase-like_sf"/>
</dbReference>
<dbReference type="GO" id="GO:0003677">
    <property type="term" value="F:DNA binding"/>
    <property type="evidence" value="ECO:0007669"/>
    <property type="project" value="UniProtKB-KW"/>
</dbReference>
<dbReference type="InterPro" id="IPR009061">
    <property type="entry name" value="DNA-bd_dom_put_sf"/>
</dbReference>
<evidence type="ECO:0000256" key="1">
    <source>
        <dbReference type="ARBA" id="ARBA00023125"/>
    </source>
</evidence>
<protein>
    <recommendedName>
        <fullName evidence="3">Excisionase-like domain-containing protein</fullName>
    </recommendedName>
</protein>
<evidence type="ECO:0000259" key="3">
    <source>
        <dbReference type="Pfam" id="PF07825"/>
    </source>
</evidence>
<dbReference type="Pfam" id="PF07825">
    <property type="entry name" value="Exc"/>
    <property type="match status" value="1"/>
</dbReference>
<dbReference type="Gene3D" id="1.10.1660.20">
    <property type="match status" value="1"/>
</dbReference>
<evidence type="ECO:0000313" key="4">
    <source>
        <dbReference type="EMBL" id="UWX75384.1"/>
    </source>
</evidence>
<geneLocation type="plasmid" evidence="4 5">
    <name>unnamed1</name>
</geneLocation>
<accession>A0AB38U5U4</accession>
<dbReference type="Proteomes" id="UP001059745">
    <property type="component" value="Plasmid unnamed1"/>
</dbReference>
<dbReference type="SUPFAM" id="SSF46955">
    <property type="entry name" value="Putative DNA-binding domain"/>
    <property type="match status" value="1"/>
</dbReference>
<evidence type="ECO:0000256" key="2">
    <source>
        <dbReference type="ARBA" id="ARBA00023172"/>
    </source>
</evidence>
<gene>
    <name evidence="4" type="ORF">NYZ96_35165</name>
</gene>